<reference evidence="6" key="1">
    <citation type="journal article" date="2019" name="Int. J. Syst. Evol. Microbiol.">
        <title>The Global Catalogue of Microorganisms (GCM) 10K type strain sequencing project: providing services to taxonomists for standard genome sequencing and annotation.</title>
        <authorList>
            <consortium name="The Broad Institute Genomics Platform"/>
            <consortium name="The Broad Institute Genome Sequencing Center for Infectious Disease"/>
            <person name="Wu L."/>
            <person name="Ma J."/>
        </authorList>
    </citation>
    <scope>NUCLEOTIDE SEQUENCE [LARGE SCALE GENOMIC DNA]</scope>
    <source>
        <strain evidence="6">CGMCC 4.1621</strain>
    </source>
</reference>
<evidence type="ECO:0000259" key="3">
    <source>
        <dbReference type="Pfam" id="PF11258"/>
    </source>
</evidence>
<evidence type="ECO:0000256" key="1">
    <source>
        <dbReference type="SAM" id="MobiDB-lite"/>
    </source>
</evidence>
<feature type="domain" description="DUF3048" evidence="3">
    <location>
        <begin position="56"/>
        <end position="198"/>
    </location>
</feature>
<name>A0ABW2ELP5_9BACI</name>
<gene>
    <name evidence="5" type="ORF">ACFQIC_15620</name>
</gene>
<dbReference type="Proteomes" id="UP001596410">
    <property type="component" value="Unassembled WGS sequence"/>
</dbReference>
<feature type="domain" description="DUF3048" evidence="4">
    <location>
        <begin position="223"/>
        <end position="330"/>
    </location>
</feature>
<dbReference type="Gene3D" id="3.50.90.10">
    <property type="entry name" value="YerB-like"/>
    <property type="match status" value="1"/>
</dbReference>
<feature type="compositionally biased region" description="Basic and acidic residues" evidence="1">
    <location>
        <begin position="37"/>
        <end position="50"/>
    </location>
</feature>
<feature type="signal peptide" evidence="2">
    <location>
        <begin position="1"/>
        <end position="18"/>
    </location>
</feature>
<protein>
    <submittedName>
        <fullName evidence="5">DUF3048 domain-containing protein</fullName>
    </submittedName>
</protein>
<keyword evidence="2" id="KW-0732">Signal</keyword>
<evidence type="ECO:0000313" key="6">
    <source>
        <dbReference type="Proteomes" id="UP001596410"/>
    </source>
</evidence>
<accession>A0ABW2ELP5</accession>
<evidence type="ECO:0000313" key="5">
    <source>
        <dbReference type="EMBL" id="MFC7063243.1"/>
    </source>
</evidence>
<comment type="caution">
    <text evidence="5">The sequence shown here is derived from an EMBL/GenBank/DDBJ whole genome shotgun (WGS) entry which is preliminary data.</text>
</comment>
<evidence type="ECO:0000256" key="2">
    <source>
        <dbReference type="SAM" id="SignalP"/>
    </source>
</evidence>
<dbReference type="RefSeq" id="WP_204711741.1">
    <property type="nucleotide sequence ID" value="NZ_JBHSZV010000041.1"/>
</dbReference>
<dbReference type="InterPro" id="IPR035328">
    <property type="entry name" value="DUF3048_C"/>
</dbReference>
<keyword evidence="6" id="KW-1185">Reference proteome</keyword>
<dbReference type="InterPro" id="IPR023158">
    <property type="entry name" value="YerB-like_sf"/>
</dbReference>
<dbReference type="Pfam" id="PF17479">
    <property type="entry name" value="DUF3048_C"/>
    <property type="match status" value="1"/>
</dbReference>
<dbReference type="SUPFAM" id="SSF159774">
    <property type="entry name" value="YerB-like"/>
    <property type="match status" value="1"/>
</dbReference>
<evidence type="ECO:0000259" key="4">
    <source>
        <dbReference type="Pfam" id="PF17479"/>
    </source>
</evidence>
<sequence length="344" mass="38535">MRKLLGIMLLTIFFILAACNNSPESNESEASNDGNNDDNKPKEDQTEKSYESVFPLTGEPTNKQVDQRVLSVQVNNHTQARPQSGLSQADVVYEVLAEGQITRFLALFHSEIPDTIGPVRSARPYFFEIADGFDALYTYHGAAQFINDQVKSSGIDFADGAIYDNDGVLFERTTDRVAPHNSYLLTSGIDQLIERKGYETEKAIDTLPFSEESDLEGESTDHVTVTYSENEKVTYDYDSESEQYLRSSDGEPTIDRENDERIALKNVLIIKTKHAVVDDAGRREINLTSGGEGYLLQKGQLIDVQWKNKDGRILPYKNDKAVNFVPGQTWMNIIPNNQGNVSTE</sequence>
<dbReference type="InterPro" id="IPR021416">
    <property type="entry name" value="DUF3048_N"/>
</dbReference>
<feature type="region of interest" description="Disordered" evidence="1">
    <location>
        <begin position="24"/>
        <end position="60"/>
    </location>
</feature>
<feature type="chain" id="PRO_5046950846" evidence="2">
    <location>
        <begin position="19"/>
        <end position="344"/>
    </location>
</feature>
<dbReference type="EMBL" id="JBHSZV010000041">
    <property type="protein sequence ID" value="MFC7063243.1"/>
    <property type="molecule type" value="Genomic_DNA"/>
</dbReference>
<dbReference type="PROSITE" id="PS51257">
    <property type="entry name" value="PROKAR_LIPOPROTEIN"/>
    <property type="match status" value="1"/>
</dbReference>
<proteinExistence type="predicted"/>
<dbReference type="Pfam" id="PF11258">
    <property type="entry name" value="DUF3048"/>
    <property type="match status" value="1"/>
</dbReference>
<organism evidence="5 6">
    <name type="scientific">Halobacillus seohaensis</name>
    <dbReference type="NCBI Taxonomy" id="447421"/>
    <lineage>
        <taxon>Bacteria</taxon>
        <taxon>Bacillati</taxon>
        <taxon>Bacillota</taxon>
        <taxon>Bacilli</taxon>
        <taxon>Bacillales</taxon>
        <taxon>Bacillaceae</taxon>
        <taxon>Halobacillus</taxon>
    </lineage>
</organism>